<organism evidence="3 4">
    <name type="scientific">Longicatena caecimuris</name>
    <dbReference type="NCBI Taxonomy" id="1796635"/>
    <lineage>
        <taxon>Bacteria</taxon>
        <taxon>Bacillati</taxon>
        <taxon>Bacillota</taxon>
        <taxon>Erysipelotrichia</taxon>
        <taxon>Erysipelotrichales</taxon>
        <taxon>Erysipelotrichaceae</taxon>
        <taxon>Longicatena</taxon>
    </lineage>
</organism>
<feature type="transmembrane region" description="Helical" evidence="1">
    <location>
        <begin position="175"/>
        <end position="194"/>
    </location>
</feature>
<feature type="transmembrane region" description="Helical" evidence="1">
    <location>
        <begin position="12"/>
        <end position="33"/>
    </location>
</feature>
<sequence length="343" mass="39563">MKKTMERLSNFEILRIISMLLIICHHFALYSGFRYPSSTITMNSVFIQFLSYGGQLGVNLFVLISGYFLVKNEFKVKKAVKLWMDISIYAIIIMLIFAIAGTDFNFFEVVKNIFPIPYNMWWFATSYFMMYLLSGYINKLICALSKRELDHLILLLIVICSILPTFMAARMTSTLMWFFLLYIIAARIRLYALTNKVFDHSLMIGAIGYVFCLGSCVLFDIIGTKIAIFSDYATYFARIDSITMLFCSIFLFIGFKNLNIKHSKVINTIAATTFGVYLLHENEYIRPFLWKTVFHSAEHANDNRLILYAIGAILATFALCSFISYTYNKTIGRWINALLTKAK</sequence>
<dbReference type="EMBL" id="SMBP01000011">
    <property type="protein sequence ID" value="TCU59096.1"/>
    <property type="molecule type" value="Genomic_DNA"/>
</dbReference>
<feature type="transmembrane region" description="Helical" evidence="1">
    <location>
        <begin position="149"/>
        <end position="169"/>
    </location>
</feature>
<dbReference type="GO" id="GO:0016747">
    <property type="term" value="F:acyltransferase activity, transferring groups other than amino-acyl groups"/>
    <property type="evidence" value="ECO:0007669"/>
    <property type="project" value="InterPro"/>
</dbReference>
<evidence type="ECO:0000259" key="2">
    <source>
        <dbReference type="Pfam" id="PF01757"/>
    </source>
</evidence>
<proteinExistence type="predicted"/>
<evidence type="ECO:0000256" key="1">
    <source>
        <dbReference type="SAM" id="Phobius"/>
    </source>
</evidence>
<feature type="transmembrane region" description="Helical" evidence="1">
    <location>
        <begin position="305"/>
        <end position="327"/>
    </location>
</feature>
<protein>
    <submittedName>
        <fullName evidence="3">Surface polysaccharide O-acyltransferase-like enzyme</fullName>
    </submittedName>
</protein>
<feature type="transmembrane region" description="Helical" evidence="1">
    <location>
        <begin position="82"/>
        <end position="100"/>
    </location>
</feature>
<feature type="transmembrane region" description="Helical" evidence="1">
    <location>
        <begin position="120"/>
        <end position="137"/>
    </location>
</feature>
<accession>A0A4R3TD64</accession>
<feature type="transmembrane region" description="Helical" evidence="1">
    <location>
        <begin position="45"/>
        <end position="70"/>
    </location>
</feature>
<feature type="transmembrane region" description="Helical" evidence="1">
    <location>
        <begin position="235"/>
        <end position="253"/>
    </location>
</feature>
<keyword evidence="3" id="KW-0808">Transferase</keyword>
<dbReference type="InterPro" id="IPR002656">
    <property type="entry name" value="Acyl_transf_3_dom"/>
</dbReference>
<evidence type="ECO:0000313" key="4">
    <source>
        <dbReference type="Proteomes" id="UP000295773"/>
    </source>
</evidence>
<name>A0A4R3TD64_9FIRM</name>
<comment type="caution">
    <text evidence="3">The sequence shown here is derived from an EMBL/GenBank/DDBJ whole genome shotgun (WGS) entry which is preliminary data.</text>
</comment>
<dbReference type="Proteomes" id="UP000295773">
    <property type="component" value="Unassembled WGS sequence"/>
</dbReference>
<keyword evidence="1" id="KW-1133">Transmembrane helix</keyword>
<evidence type="ECO:0000313" key="3">
    <source>
        <dbReference type="EMBL" id="TCU59096.1"/>
    </source>
</evidence>
<feature type="transmembrane region" description="Helical" evidence="1">
    <location>
        <begin position="206"/>
        <end position="229"/>
    </location>
</feature>
<gene>
    <name evidence="3" type="ORF">EDD61_11124</name>
</gene>
<keyword evidence="4" id="KW-1185">Reference proteome</keyword>
<keyword evidence="1" id="KW-0812">Transmembrane</keyword>
<keyword evidence="3" id="KW-0012">Acyltransferase</keyword>
<keyword evidence="1" id="KW-0472">Membrane</keyword>
<dbReference type="AlphaFoldDB" id="A0A4R3TD64"/>
<dbReference type="Pfam" id="PF01757">
    <property type="entry name" value="Acyl_transf_3"/>
    <property type="match status" value="1"/>
</dbReference>
<feature type="domain" description="Acyltransferase 3" evidence="2">
    <location>
        <begin position="10"/>
        <end position="324"/>
    </location>
</feature>
<dbReference type="RefSeq" id="WP_132224891.1">
    <property type="nucleotide sequence ID" value="NZ_JANKBG010000011.1"/>
</dbReference>
<reference evidence="3 4" key="1">
    <citation type="submission" date="2019-03" db="EMBL/GenBank/DDBJ databases">
        <title>Genomic Encyclopedia of Type Strains, Phase IV (KMG-IV): sequencing the most valuable type-strain genomes for metagenomic binning, comparative biology and taxonomic classification.</title>
        <authorList>
            <person name="Goeker M."/>
        </authorList>
    </citation>
    <scope>NUCLEOTIDE SEQUENCE [LARGE SCALE GENOMIC DNA]</scope>
    <source>
        <strain evidence="3 4">DSM 29481</strain>
    </source>
</reference>